<dbReference type="Gene3D" id="1.10.10.10">
    <property type="entry name" value="Winged helix-like DNA-binding domain superfamily/Winged helix DNA-binding domain"/>
    <property type="match status" value="1"/>
</dbReference>
<dbReference type="Pfam" id="PF12802">
    <property type="entry name" value="MarR_2"/>
    <property type="match status" value="1"/>
</dbReference>
<proteinExistence type="inferred from homology"/>
<dbReference type="Pfam" id="PF00480">
    <property type="entry name" value="ROK"/>
    <property type="match status" value="1"/>
</dbReference>
<accession>A0A6V8KT00</accession>
<evidence type="ECO:0000313" key="3">
    <source>
        <dbReference type="EMBL" id="GFJ88263.1"/>
    </source>
</evidence>
<evidence type="ECO:0000259" key="2">
    <source>
        <dbReference type="Pfam" id="PF12802"/>
    </source>
</evidence>
<evidence type="ECO:0000313" key="4">
    <source>
        <dbReference type="Proteomes" id="UP000482960"/>
    </source>
</evidence>
<dbReference type="PANTHER" id="PTHR18964">
    <property type="entry name" value="ROK (REPRESSOR, ORF, KINASE) FAMILY"/>
    <property type="match status" value="1"/>
</dbReference>
<name>A0A6V8KT00_9ACTN</name>
<dbReference type="AlphaFoldDB" id="A0A6V8KT00"/>
<dbReference type="InterPro" id="IPR043129">
    <property type="entry name" value="ATPase_NBD"/>
</dbReference>
<gene>
    <name evidence="3" type="ORF">Prum_019050</name>
</gene>
<dbReference type="GO" id="GO:0003700">
    <property type="term" value="F:DNA-binding transcription factor activity"/>
    <property type="evidence" value="ECO:0007669"/>
    <property type="project" value="InterPro"/>
</dbReference>
<dbReference type="SUPFAM" id="SSF53067">
    <property type="entry name" value="Actin-like ATPase domain"/>
    <property type="match status" value="1"/>
</dbReference>
<comment type="caution">
    <text evidence="3">The sequence shown here is derived from an EMBL/GenBank/DDBJ whole genome shotgun (WGS) entry which is preliminary data.</text>
</comment>
<dbReference type="Gene3D" id="3.30.420.40">
    <property type="match status" value="2"/>
</dbReference>
<dbReference type="CDD" id="cd24076">
    <property type="entry name" value="ASKHA_ATPase_ROK_BsXylR-like"/>
    <property type="match status" value="1"/>
</dbReference>
<dbReference type="Proteomes" id="UP000482960">
    <property type="component" value="Unassembled WGS sequence"/>
</dbReference>
<keyword evidence="4" id="KW-1185">Reference proteome</keyword>
<dbReference type="SUPFAM" id="SSF46785">
    <property type="entry name" value="Winged helix' DNA-binding domain"/>
    <property type="match status" value="1"/>
</dbReference>
<reference evidence="3 4" key="2">
    <citation type="submission" date="2020-03" db="EMBL/GenBank/DDBJ databases">
        <authorList>
            <person name="Ichikawa N."/>
            <person name="Kimura A."/>
            <person name="Kitahashi Y."/>
            <person name="Uohara A."/>
        </authorList>
    </citation>
    <scope>NUCLEOTIDE SEQUENCE [LARGE SCALE GENOMIC DNA]</scope>
    <source>
        <strain evidence="3 4">NBRC 108638</strain>
    </source>
</reference>
<dbReference type="EMBL" id="BLPG01000001">
    <property type="protein sequence ID" value="GFJ88263.1"/>
    <property type="molecule type" value="Genomic_DNA"/>
</dbReference>
<feature type="domain" description="HTH marR-type" evidence="2">
    <location>
        <begin position="21"/>
        <end position="68"/>
    </location>
</feature>
<organism evidence="3 4">
    <name type="scientific">Phytohabitans rumicis</name>
    <dbReference type="NCBI Taxonomy" id="1076125"/>
    <lineage>
        <taxon>Bacteria</taxon>
        <taxon>Bacillati</taxon>
        <taxon>Actinomycetota</taxon>
        <taxon>Actinomycetes</taxon>
        <taxon>Micromonosporales</taxon>
        <taxon>Micromonosporaceae</taxon>
    </lineage>
</organism>
<evidence type="ECO:0000256" key="1">
    <source>
        <dbReference type="ARBA" id="ARBA00006479"/>
    </source>
</evidence>
<dbReference type="InterPro" id="IPR036388">
    <property type="entry name" value="WH-like_DNA-bd_sf"/>
</dbReference>
<reference evidence="3 4" key="1">
    <citation type="submission" date="2020-03" db="EMBL/GenBank/DDBJ databases">
        <title>Whole genome shotgun sequence of Phytohabitans rumicis NBRC 108638.</title>
        <authorList>
            <person name="Komaki H."/>
            <person name="Tamura T."/>
        </authorList>
    </citation>
    <scope>NUCLEOTIDE SEQUENCE [LARGE SCALE GENOMIC DNA]</scope>
    <source>
        <strain evidence="3 4">NBRC 108638</strain>
    </source>
</reference>
<comment type="similarity">
    <text evidence="1">Belongs to the ROK (NagC/XylR) family.</text>
</comment>
<protein>
    <recommendedName>
        <fullName evidence="2">HTH marR-type domain-containing protein</fullName>
    </recommendedName>
</protein>
<dbReference type="InterPro" id="IPR000835">
    <property type="entry name" value="HTH_MarR-typ"/>
</dbReference>
<dbReference type="RefSeq" id="WP_173083558.1">
    <property type="nucleotide sequence ID" value="NZ_BLPG01000001.1"/>
</dbReference>
<sequence length="496" mass="51519">MQTGPQPADFADVRATNLAVVLRHVRTHAPCSRADIAAATGLNKATVSSLVADLIERRLLRETGLAEHRIGRPATMLVLDGQPYAAIGMEVSADHLTAVAVDLAGEQLLSWRRAFTGTSTSAGKAVSAIAALATRAASRVTAQGRQVLGLTVGVPGLVDADGAVRLAAGLGWRDFELRADLVRALRDPKYDVAVDNDANLSAMAEHRYGAYAGTANLVYLTGELGIGAGVVVDGRLLRGGRGFSGEIGHIQLDPAGPTCDCGRIGCLEALAGVSAIIRRVLPDAETDGPITDYAPEIDEVVRRARRADPPTLDALAEVGRHVGHGVAILANLVNPDVVVLGGIFVPLAPWLLPSAEAELAARAVAPDAGGCKVVASALGPGTAATGGAARALAAVDAGHLPPLPTAPEQAHGDASSFPEHLGALPIDPDRCVVRVSEGSGVTRRKLVQRRSFLRGFVEALRVDRLRTSTDGPLDHRSRRSKRFDAVESSIGAYGDG</sequence>
<dbReference type="InterPro" id="IPR000600">
    <property type="entry name" value="ROK"/>
</dbReference>
<dbReference type="PANTHER" id="PTHR18964:SF149">
    <property type="entry name" value="BIFUNCTIONAL UDP-N-ACETYLGLUCOSAMINE 2-EPIMERASE_N-ACETYLMANNOSAMINE KINASE"/>
    <property type="match status" value="1"/>
</dbReference>
<dbReference type="InterPro" id="IPR036390">
    <property type="entry name" value="WH_DNA-bd_sf"/>
</dbReference>